<dbReference type="CDD" id="cd02584">
    <property type="entry name" value="RNAP_II_Rpb1_C"/>
    <property type="match status" value="1"/>
</dbReference>
<protein>
    <recommendedName>
        <fullName evidence="15">DNA-directed RNA polymerase subunit</fullName>
        <ecNumber evidence="15">2.7.7.6</ecNumber>
    </recommendedName>
</protein>
<dbReference type="Gene3D" id="1.10.274.100">
    <property type="entry name" value="RNA polymerase Rpb1, domain 3"/>
    <property type="match status" value="1"/>
</dbReference>
<keyword evidence="9" id="KW-0862">Zinc</keyword>
<proteinExistence type="inferred from homology"/>
<keyword evidence="4" id="KW-0597">Phosphoprotein</keyword>
<evidence type="ECO:0000256" key="12">
    <source>
        <dbReference type="ARBA" id="ARBA00023163"/>
    </source>
</evidence>
<keyword evidence="16" id="KW-0175">Coiled coil</keyword>
<dbReference type="GO" id="GO:0003899">
    <property type="term" value="F:DNA-directed RNA polymerase activity"/>
    <property type="evidence" value="ECO:0007669"/>
    <property type="project" value="UniProtKB-EC"/>
</dbReference>
<dbReference type="PRINTS" id="PR01217">
    <property type="entry name" value="PRICHEXTENSN"/>
</dbReference>
<dbReference type="FunFam" id="1.10.132.30:FF:000001">
    <property type="entry name" value="DNA-directed RNA polymerase subunit"/>
    <property type="match status" value="1"/>
</dbReference>
<dbReference type="InterPro" id="IPR007083">
    <property type="entry name" value="RNA_pol_Rpb1_4"/>
</dbReference>
<dbReference type="Pfam" id="PF05000">
    <property type="entry name" value="RNA_pol_Rpb1_4"/>
    <property type="match status" value="1"/>
</dbReference>
<feature type="compositionally biased region" description="Basic and acidic residues" evidence="17">
    <location>
        <begin position="1828"/>
        <end position="1843"/>
    </location>
</feature>
<dbReference type="GO" id="GO:0006366">
    <property type="term" value="P:transcription by RNA polymerase II"/>
    <property type="evidence" value="ECO:0007669"/>
    <property type="project" value="InterPro"/>
</dbReference>
<dbReference type="NCBIfam" id="NF006336">
    <property type="entry name" value="PRK08566.1"/>
    <property type="match status" value="1"/>
</dbReference>
<dbReference type="GO" id="GO:0005665">
    <property type="term" value="C:RNA polymerase II, core complex"/>
    <property type="evidence" value="ECO:0007669"/>
    <property type="project" value="TreeGrafter"/>
</dbReference>
<evidence type="ECO:0000256" key="14">
    <source>
        <dbReference type="ARBA" id="ARBA00048552"/>
    </source>
</evidence>
<dbReference type="Pfam" id="PF04983">
    <property type="entry name" value="RNA_pol_Rpb1_3"/>
    <property type="match status" value="1"/>
</dbReference>
<dbReference type="InterPro" id="IPR000722">
    <property type="entry name" value="RNA_pol_asu"/>
</dbReference>
<dbReference type="InterPro" id="IPR038120">
    <property type="entry name" value="Rpb1_funnel_sf"/>
</dbReference>
<dbReference type="Proteomes" id="UP001152561">
    <property type="component" value="Unassembled WGS sequence"/>
</dbReference>
<reference evidence="20" key="1">
    <citation type="journal article" date="2023" name="Proc. Natl. Acad. Sci. U.S.A.">
        <title>Genomic and structural basis for evolution of tropane alkaloid biosynthesis.</title>
        <authorList>
            <person name="Wanga Y.-J."/>
            <person name="Taina T."/>
            <person name="Yua J.-Y."/>
            <person name="Lia J."/>
            <person name="Xua B."/>
            <person name="Chenc J."/>
            <person name="D'Auriad J.C."/>
            <person name="Huanga J.-P."/>
            <person name="Huanga S.-X."/>
        </authorList>
    </citation>
    <scope>NUCLEOTIDE SEQUENCE [LARGE SCALE GENOMIC DNA]</scope>
    <source>
        <strain evidence="20">cv. KIB-2019</strain>
    </source>
</reference>
<dbReference type="OrthoDB" id="270392at2759"/>
<feature type="coiled-coil region" evidence="16">
    <location>
        <begin position="694"/>
        <end position="721"/>
    </location>
</feature>
<feature type="region of interest" description="Disordered" evidence="17">
    <location>
        <begin position="152"/>
        <end position="174"/>
    </location>
</feature>
<evidence type="ECO:0000256" key="11">
    <source>
        <dbReference type="ARBA" id="ARBA00023125"/>
    </source>
</evidence>
<dbReference type="InterPro" id="IPR038593">
    <property type="entry name" value="RNA_pol_Rpb1_7_sf"/>
</dbReference>
<dbReference type="InterPro" id="IPR007073">
    <property type="entry name" value="RNA_pol_Rpb1_7"/>
</dbReference>
<dbReference type="Pfam" id="PF05001">
    <property type="entry name" value="RNA_pol_Rpb1_R"/>
    <property type="match status" value="12"/>
</dbReference>
<dbReference type="FunFam" id="1.10.150.390:FF:000001">
    <property type="entry name" value="DNA-directed RNA polymerase subunit"/>
    <property type="match status" value="1"/>
</dbReference>
<dbReference type="PANTHER" id="PTHR19376">
    <property type="entry name" value="DNA-DIRECTED RNA POLYMERASE"/>
    <property type="match status" value="1"/>
</dbReference>
<dbReference type="Pfam" id="PF04998">
    <property type="entry name" value="RNA_pol_Rpb1_5"/>
    <property type="match status" value="1"/>
</dbReference>
<dbReference type="SMART" id="SM00663">
    <property type="entry name" value="RPOLA_N"/>
    <property type="match status" value="1"/>
</dbReference>
<evidence type="ECO:0000256" key="3">
    <source>
        <dbReference type="ARBA" id="ARBA00022478"/>
    </source>
</evidence>
<dbReference type="GO" id="GO:0046872">
    <property type="term" value="F:metal ion binding"/>
    <property type="evidence" value="ECO:0007669"/>
    <property type="project" value="UniProtKB-KW"/>
</dbReference>
<dbReference type="EC" id="2.7.7.6" evidence="15"/>
<keyword evidence="8" id="KW-0677">Repeat</keyword>
<keyword evidence="3 15" id="KW-0240">DNA-directed RNA polymerase</keyword>
<keyword evidence="5 15" id="KW-0808">Transferase</keyword>
<dbReference type="FunFam" id="3.30.1490.180:FF:000001">
    <property type="entry name" value="DNA-directed RNA polymerase subunit"/>
    <property type="match status" value="1"/>
</dbReference>
<dbReference type="FunFam" id="4.10.860.120:FF:000002">
    <property type="entry name" value="DNA-directed RNA polymerase subunit"/>
    <property type="match status" value="1"/>
</dbReference>
<dbReference type="PANTHER" id="PTHR19376:SF37">
    <property type="entry name" value="DNA-DIRECTED RNA POLYMERASE II SUBUNIT RPB1"/>
    <property type="match status" value="1"/>
</dbReference>
<feature type="compositionally biased region" description="Low complexity" evidence="17">
    <location>
        <begin position="1538"/>
        <end position="1732"/>
    </location>
</feature>
<accession>A0A9Q1LY60</accession>
<dbReference type="InterPro" id="IPR042102">
    <property type="entry name" value="RNA_pol_Rpb1_3_sf"/>
</dbReference>
<evidence type="ECO:0000256" key="9">
    <source>
        <dbReference type="ARBA" id="ARBA00022833"/>
    </source>
</evidence>
<dbReference type="GO" id="GO:0003677">
    <property type="term" value="F:DNA binding"/>
    <property type="evidence" value="ECO:0007669"/>
    <property type="project" value="UniProtKB-KW"/>
</dbReference>
<feature type="compositionally biased region" description="Basic and acidic residues" evidence="17">
    <location>
        <begin position="152"/>
        <end position="164"/>
    </location>
</feature>
<dbReference type="Gene3D" id="6.20.50.80">
    <property type="match status" value="1"/>
</dbReference>
<comment type="similarity">
    <text evidence="2 15">Belongs to the RNA polymerase beta' chain family.</text>
</comment>
<dbReference type="Gene3D" id="4.10.860.120">
    <property type="entry name" value="RNA polymerase II, clamp domain"/>
    <property type="match status" value="2"/>
</dbReference>
<evidence type="ECO:0000256" key="6">
    <source>
        <dbReference type="ARBA" id="ARBA00022695"/>
    </source>
</evidence>
<dbReference type="Pfam" id="PF04992">
    <property type="entry name" value="RNA_pol_Rpb1_6"/>
    <property type="match status" value="1"/>
</dbReference>
<dbReference type="InterPro" id="IPR006592">
    <property type="entry name" value="RNA_pol_N"/>
</dbReference>
<keyword evidence="7" id="KW-0479">Metal-binding</keyword>
<comment type="catalytic activity">
    <reaction evidence="14 15">
        <text>RNA(n) + a ribonucleoside 5'-triphosphate = RNA(n+1) + diphosphate</text>
        <dbReference type="Rhea" id="RHEA:21248"/>
        <dbReference type="Rhea" id="RHEA-COMP:14527"/>
        <dbReference type="Rhea" id="RHEA-COMP:17342"/>
        <dbReference type="ChEBI" id="CHEBI:33019"/>
        <dbReference type="ChEBI" id="CHEBI:61557"/>
        <dbReference type="ChEBI" id="CHEBI:140395"/>
        <dbReference type="EC" id="2.7.7.6"/>
    </reaction>
</comment>
<dbReference type="CDD" id="cd02733">
    <property type="entry name" value="RNAP_II_RPB1_N"/>
    <property type="match status" value="1"/>
</dbReference>
<dbReference type="InterPro" id="IPR000684">
    <property type="entry name" value="RNA_pol_II_repeat_euk"/>
</dbReference>
<dbReference type="Gene3D" id="2.40.40.20">
    <property type="match status" value="1"/>
</dbReference>
<keyword evidence="10" id="KW-0460">Magnesium</keyword>
<dbReference type="InterPro" id="IPR045867">
    <property type="entry name" value="DNA-dir_RpoC_beta_prime"/>
</dbReference>
<evidence type="ECO:0000256" key="8">
    <source>
        <dbReference type="ARBA" id="ARBA00022737"/>
    </source>
</evidence>
<name>A0A9Q1LY60_9SOLA</name>
<dbReference type="Gene3D" id="6.10.250.2940">
    <property type="match status" value="1"/>
</dbReference>
<dbReference type="InterPro" id="IPR007080">
    <property type="entry name" value="RNA_pol_Rpb1_1"/>
</dbReference>
<dbReference type="Gene3D" id="3.30.1490.180">
    <property type="entry name" value="RNA polymerase ii"/>
    <property type="match status" value="1"/>
</dbReference>
<evidence type="ECO:0000313" key="19">
    <source>
        <dbReference type="EMBL" id="KAJ8545705.1"/>
    </source>
</evidence>
<dbReference type="InterPro" id="IPR007066">
    <property type="entry name" value="RNA_pol_Rpb1_3"/>
</dbReference>
<dbReference type="EMBL" id="JAJAGQ010000013">
    <property type="protein sequence ID" value="KAJ8545705.1"/>
    <property type="molecule type" value="Genomic_DNA"/>
</dbReference>
<keyword evidence="11" id="KW-0238">DNA-binding</keyword>
<dbReference type="InterPro" id="IPR044893">
    <property type="entry name" value="RNA_pol_Rpb1_clamp_domain"/>
</dbReference>
<dbReference type="FunFam" id="3.30.1360.140:FF:000001">
    <property type="entry name" value="DNA-directed RNA polymerase subunit"/>
    <property type="match status" value="1"/>
</dbReference>
<evidence type="ECO:0000256" key="13">
    <source>
        <dbReference type="ARBA" id="ARBA00023242"/>
    </source>
</evidence>
<feature type="region of interest" description="Disordered" evidence="17">
    <location>
        <begin position="1538"/>
        <end position="1843"/>
    </location>
</feature>
<dbReference type="InterPro" id="IPR007075">
    <property type="entry name" value="RNA_pol_Rpb1_6"/>
</dbReference>
<evidence type="ECO:0000256" key="5">
    <source>
        <dbReference type="ARBA" id="ARBA00022679"/>
    </source>
</evidence>
<organism evidence="19 20">
    <name type="scientific">Anisodus acutangulus</name>
    <dbReference type="NCBI Taxonomy" id="402998"/>
    <lineage>
        <taxon>Eukaryota</taxon>
        <taxon>Viridiplantae</taxon>
        <taxon>Streptophyta</taxon>
        <taxon>Embryophyta</taxon>
        <taxon>Tracheophyta</taxon>
        <taxon>Spermatophyta</taxon>
        <taxon>Magnoliopsida</taxon>
        <taxon>eudicotyledons</taxon>
        <taxon>Gunneridae</taxon>
        <taxon>Pentapetalae</taxon>
        <taxon>asterids</taxon>
        <taxon>lamiids</taxon>
        <taxon>Solanales</taxon>
        <taxon>Solanaceae</taxon>
        <taxon>Solanoideae</taxon>
        <taxon>Hyoscyameae</taxon>
        <taxon>Anisodus</taxon>
    </lineage>
</organism>
<evidence type="ECO:0000256" key="4">
    <source>
        <dbReference type="ARBA" id="ARBA00022553"/>
    </source>
</evidence>
<feature type="compositionally biased region" description="Low complexity" evidence="17">
    <location>
        <begin position="1744"/>
        <end position="1823"/>
    </location>
</feature>
<evidence type="ECO:0000256" key="17">
    <source>
        <dbReference type="SAM" id="MobiDB-lite"/>
    </source>
</evidence>
<keyword evidence="6 15" id="KW-0548">Nucleotidyltransferase</keyword>
<dbReference type="PROSITE" id="PS00115">
    <property type="entry name" value="RNA_POL_II_REPEAT"/>
    <property type="match status" value="16"/>
</dbReference>
<evidence type="ECO:0000256" key="7">
    <source>
        <dbReference type="ARBA" id="ARBA00022723"/>
    </source>
</evidence>
<gene>
    <name evidence="19" type="ORF">K7X08_018288</name>
</gene>
<comment type="subcellular location">
    <subcellularLocation>
        <location evidence="1">Nucleus</location>
    </subcellularLocation>
</comment>
<dbReference type="FunFam" id="2.40.40.20:FF:000019">
    <property type="entry name" value="DNA-directed RNA polymerase II subunit RPB1"/>
    <property type="match status" value="1"/>
</dbReference>
<evidence type="ECO:0000256" key="10">
    <source>
        <dbReference type="ARBA" id="ARBA00022842"/>
    </source>
</evidence>
<feature type="domain" description="RNA polymerase N-terminal" evidence="18">
    <location>
        <begin position="242"/>
        <end position="548"/>
    </location>
</feature>
<dbReference type="FunFam" id="1.10.274.100:FF:000001">
    <property type="entry name" value="DNA-directed RNA polymerase subunit"/>
    <property type="match status" value="1"/>
</dbReference>
<dbReference type="InterPro" id="IPR007081">
    <property type="entry name" value="RNA_pol_Rpb1_5"/>
</dbReference>
<keyword evidence="12 15" id="KW-0804">Transcription</keyword>
<dbReference type="FunFam" id="4.10.860.120:FF:000003">
    <property type="entry name" value="DNA-directed RNA polymerase subunit"/>
    <property type="match status" value="1"/>
</dbReference>
<dbReference type="SUPFAM" id="SSF64484">
    <property type="entry name" value="beta and beta-prime subunits of DNA dependent RNA-polymerase"/>
    <property type="match status" value="1"/>
</dbReference>
<evidence type="ECO:0000259" key="18">
    <source>
        <dbReference type="SMART" id="SM00663"/>
    </source>
</evidence>
<keyword evidence="13" id="KW-0539">Nucleus</keyword>
<evidence type="ECO:0000256" key="1">
    <source>
        <dbReference type="ARBA" id="ARBA00004123"/>
    </source>
</evidence>
<evidence type="ECO:0000256" key="15">
    <source>
        <dbReference type="RuleBase" id="RU004279"/>
    </source>
</evidence>
<dbReference type="Gene3D" id="1.10.150.390">
    <property type="match status" value="1"/>
</dbReference>
<sequence length="1843" mass="204877">MDLRFPYSPAEVAKVRMVQFGIVSPDEIRQMSVVHIEHGETTERGKPKPGGLSDPRLGTIDRKMKCETCMANMAECPGHFGHLELAKPMFHIGFMKPVLSVLRCVCFNCSKILADEEDPKFKQAMRIRNPKNRLRKMLDACKNKTKCEGGDEIDVHGQDSDAPVKKSKGGCGAQQPKISIDGMKMVAEYKMQKKKSDDPEQMPEPVERKQQLSAERVLSILKRVSDEDCLLLGLNPEYARPDWMILQALPIPPPPVRPSVMMDTSSRSEDDLTHQLAMIIRHNENLKRQERNGAPAHIISEFAQLLQFHIATYFDNDLPGQPRATQRSGRPIKSICSRLKSKEGRIRGNLMGKRVDFSARTVITPDPTINIDQLGVPWSIALNLTYPETVTPYNIERLKELVEYGPHPPPGKTGAKYIIRDDGQRLDLRYLKKSSDQHLELGYKVERHLNDGDFVLFNRQPSLHKMSIMGHRIKIMPYSTFRLNLSVTSPYNADFDGDEMNMHVPQSFETRAEVLELMMVPKCIVSPQANRPVMGIVQDTLLGCRKVTKRDTFIEKDVFMNILMWWEDFDGKVPAPAILKPRPLWTGKQVFNLIIPKQINLLRYSAWHNDTEKGYITPGDTQVRIEKGELLSGTLCKKTLGTSTGSLIHVIWEEVGPDAARKFLGHTQWLVNYWLLQQAFSIGIGDTIADASTMEKINETISNAKSKVKELIKAAQEKQLEAEPGRTMMDSFENRVNQVLNKARDDAGSSAEKSLSESNNLKAMVTAGSKGSFINISQMTACVGQQNVEGKRIPFGFIDRTLPHFTKDDYGPESRGFVENSYLRGLTPQEFFFHAMGGREGLIDTAVKTSETGYIQRRLVKAMEDIMVKYDGTVRNSLGDVIQFLYGEDGMDAVWIETQKLDSLKAKKTTFDDMYAYEIDDPNWNPNYMLPEAVEDLKGIREIRSVFDAEVQKLEADRHQLGTEIAVTGDNSWPLPVNIQRLVLNAQKTFKIDFRRPSDMHPMEIVESVDKLQERLKVVPGDDYLSMEAQKNATLFFNILLRSALASKRVLKEYRLSREAFDWLVGEIEARFLQSLVAPGEMIGCVAAQSIGEPATQMTLNTFHYAGVSAKNVTLGVPRLREIINVAKKIKTPSLSVYLKPEVGKTKERAKTVQCALEYTTLRSVTQATEVWYDPDPMSTLIEEDVEFVKSYYEMPDEEIDPDKISPWLLRIELNREMMVDKKLSMADIAEKINLEFDDDLTCIFNDDNAEKLILRIRIMNDEAPKGELDESAEDDVFLKKIESNMLTEMALRGIPDINKVFIKNSKVQKFDDNEGFKAENEWMLDTEGVNLLAVMTNEDVDASRTTSNHLIEVIEVLGIEAVRRSLLDELRVVISFDGSYVNYRHLAILCDTMTYRGHLMAITRHGINRNDTGPMMRCSFEETVDILLDAAVFAESDYLRGVTENIMLGQLAPIGTGGCSLYLNEEMLKQAIEIPLPSYMEGGLEFGLTPGRSPISGTPYHDGMMSPNYLLSPNMRMSPITDAQFSPYVGGMAFSPTSSPGYSPSSPGYSPSSPGYSPTSPGYSPTSPGYSPTSPTYSPSSPGYSPTSPAYSPTSPSYSPSSPSYSPTSPSYSPTSPSYSPTSPSYSPTSPAYSPTSPAYSPTSPAYSPTSPSYSPTSPSYSPTSPSYSPTSPSYSPTSPSYSPTSPTYSPTSPSYSPTSPAYSPTSPGYSPTSPSYSPTSPSYSPTSPSYNPSARYSPSLAYSPTSPKLSPSSPYSPSSPSYSPTSPSYSPTSPSSPTYSPSSPYNNSGTSPDYSPSSPQYSPSAGYSPSAPGYSPSSTSQYTPHISEKDNKSVKDDKTGQ</sequence>
<dbReference type="Gene3D" id="3.30.1360.140">
    <property type="match status" value="1"/>
</dbReference>
<evidence type="ECO:0000313" key="20">
    <source>
        <dbReference type="Proteomes" id="UP001152561"/>
    </source>
</evidence>
<comment type="function">
    <text evidence="15">DNA-dependent RNA polymerase catalyzes the transcription of DNA into RNA using the four ribonucleoside triphosphates as substrates.</text>
</comment>
<evidence type="ECO:0000256" key="16">
    <source>
        <dbReference type="SAM" id="Coils"/>
    </source>
</evidence>
<dbReference type="Pfam" id="PF04997">
    <property type="entry name" value="RNA_pol_Rpb1_1"/>
    <property type="match status" value="1"/>
</dbReference>
<keyword evidence="20" id="KW-1185">Reference proteome</keyword>
<evidence type="ECO:0000256" key="2">
    <source>
        <dbReference type="ARBA" id="ARBA00006460"/>
    </source>
</evidence>
<comment type="caution">
    <text evidence="19">The sequence shown here is derived from an EMBL/GenBank/DDBJ whole genome shotgun (WGS) entry which is preliminary data.</text>
</comment>
<dbReference type="Pfam" id="PF04990">
    <property type="entry name" value="RNA_pol_Rpb1_7"/>
    <property type="match status" value="1"/>
</dbReference>
<dbReference type="Pfam" id="PF00623">
    <property type="entry name" value="RNA_pol_Rpb1_2"/>
    <property type="match status" value="1"/>
</dbReference>
<dbReference type="Gene3D" id="1.10.132.30">
    <property type="match status" value="1"/>
</dbReference>